<evidence type="ECO:0000313" key="8">
    <source>
        <dbReference type="Proteomes" id="UP000252517"/>
    </source>
</evidence>
<evidence type="ECO:0000256" key="1">
    <source>
        <dbReference type="ARBA" id="ARBA00006594"/>
    </source>
</evidence>
<dbReference type="Pfam" id="PF02086">
    <property type="entry name" value="MethyltransfD12"/>
    <property type="match status" value="1"/>
</dbReference>
<protein>
    <recommendedName>
        <fullName evidence="2">site-specific DNA-methyltransferase (adenine-specific)</fullName>
        <ecNumber evidence="2">2.1.1.72</ecNumber>
    </recommendedName>
</protein>
<dbReference type="GO" id="GO:0006298">
    <property type="term" value="P:mismatch repair"/>
    <property type="evidence" value="ECO:0007669"/>
    <property type="project" value="TreeGrafter"/>
</dbReference>
<keyword evidence="5" id="KW-0949">S-adenosyl-L-methionine</keyword>
<keyword evidence="4 7" id="KW-0808">Transferase</keyword>
<dbReference type="EC" id="2.1.1.72" evidence="2"/>
<dbReference type="PIRSF" id="PIRSF000398">
    <property type="entry name" value="M_m6A_EcoRV"/>
    <property type="match status" value="1"/>
</dbReference>
<evidence type="ECO:0000256" key="2">
    <source>
        <dbReference type="ARBA" id="ARBA00011900"/>
    </source>
</evidence>
<dbReference type="SUPFAM" id="SSF53335">
    <property type="entry name" value="S-adenosyl-L-methionine-dependent methyltransferases"/>
    <property type="match status" value="1"/>
</dbReference>
<keyword evidence="3 7" id="KW-0489">Methyltransferase</keyword>
<dbReference type="InterPro" id="IPR023095">
    <property type="entry name" value="Ade_MeTrfase_dom_2"/>
</dbReference>
<dbReference type="PANTHER" id="PTHR30481">
    <property type="entry name" value="DNA ADENINE METHYLASE"/>
    <property type="match status" value="1"/>
</dbReference>
<dbReference type="AlphaFoldDB" id="A0A367WFI7"/>
<organism evidence="7 8">
    <name type="scientific">Thalassospira profundimaris</name>
    <dbReference type="NCBI Taxonomy" id="502049"/>
    <lineage>
        <taxon>Bacteria</taxon>
        <taxon>Pseudomonadati</taxon>
        <taxon>Pseudomonadota</taxon>
        <taxon>Alphaproteobacteria</taxon>
        <taxon>Rhodospirillales</taxon>
        <taxon>Thalassospiraceae</taxon>
        <taxon>Thalassospira</taxon>
    </lineage>
</organism>
<accession>A0A367WFI7</accession>
<dbReference type="GO" id="GO:0009007">
    <property type="term" value="F:site-specific DNA-methyltransferase (adenine-specific) activity"/>
    <property type="evidence" value="ECO:0007669"/>
    <property type="project" value="UniProtKB-EC"/>
</dbReference>
<dbReference type="Gene3D" id="3.40.50.150">
    <property type="entry name" value="Vaccinia Virus protein VP39"/>
    <property type="match status" value="1"/>
</dbReference>
<dbReference type="GO" id="GO:0032259">
    <property type="term" value="P:methylation"/>
    <property type="evidence" value="ECO:0007669"/>
    <property type="project" value="UniProtKB-KW"/>
</dbReference>
<dbReference type="InterPro" id="IPR012263">
    <property type="entry name" value="M_m6A_EcoRV"/>
</dbReference>
<dbReference type="STRING" id="502049.TH15_00435"/>
<dbReference type="Proteomes" id="UP000252517">
    <property type="component" value="Unassembled WGS sequence"/>
</dbReference>
<evidence type="ECO:0000313" key="7">
    <source>
        <dbReference type="EMBL" id="RCK39331.1"/>
    </source>
</evidence>
<dbReference type="GO" id="GO:1904047">
    <property type="term" value="F:S-adenosyl-L-methionine binding"/>
    <property type="evidence" value="ECO:0007669"/>
    <property type="project" value="TreeGrafter"/>
</dbReference>
<dbReference type="Gene3D" id="1.10.1020.10">
    <property type="entry name" value="Adenine-specific Methyltransferase, Domain 2"/>
    <property type="match status" value="1"/>
</dbReference>
<evidence type="ECO:0000256" key="3">
    <source>
        <dbReference type="ARBA" id="ARBA00022603"/>
    </source>
</evidence>
<evidence type="ECO:0000256" key="4">
    <source>
        <dbReference type="ARBA" id="ARBA00022679"/>
    </source>
</evidence>
<dbReference type="GO" id="GO:0009307">
    <property type="term" value="P:DNA restriction-modification system"/>
    <property type="evidence" value="ECO:0007669"/>
    <property type="project" value="InterPro"/>
</dbReference>
<dbReference type="EMBL" id="JPWH01000051">
    <property type="protein sequence ID" value="RCK39331.1"/>
    <property type="molecule type" value="Genomic_DNA"/>
</dbReference>
<name>A0A367WFI7_9PROT</name>
<comment type="similarity">
    <text evidence="1">Belongs to the N(4)/N(6)-methyltransferase family.</text>
</comment>
<dbReference type="PRINTS" id="PR00505">
    <property type="entry name" value="D12N6MTFRASE"/>
</dbReference>
<comment type="catalytic activity">
    <reaction evidence="6">
        <text>a 2'-deoxyadenosine in DNA + S-adenosyl-L-methionine = an N(6)-methyl-2'-deoxyadenosine in DNA + S-adenosyl-L-homocysteine + H(+)</text>
        <dbReference type="Rhea" id="RHEA:15197"/>
        <dbReference type="Rhea" id="RHEA-COMP:12418"/>
        <dbReference type="Rhea" id="RHEA-COMP:12419"/>
        <dbReference type="ChEBI" id="CHEBI:15378"/>
        <dbReference type="ChEBI" id="CHEBI:57856"/>
        <dbReference type="ChEBI" id="CHEBI:59789"/>
        <dbReference type="ChEBI" id="CHEBI:90615"/>
        <dbReference type="ChEBI" id="CHEBI:90616"/>
        <dbReference type="EC" id="2.1.1.72"/>
    </reaction>
</comment>
<proteinExistence type="inferred from homology"/>
<gene>
    <name evidence="7" type="ORF">TH25_25305</name>
</gene>
<comment type="caution">
    <text evidence="7">The sequence shown here is derived from an EMBL/GenBank/DDBJ whole genome shotgun (WGS) entry which is preliminary data.</text>
</comment>
<reference evidence="7 8" key="1">
    <citation type="submission" date="2014-07" db="EMBL/GenBank/DDBJ databases">
        <title>Draft genome sequence of Thalassospira profundimaris S25-3-2.</title>
        <authorList>
            <person name="Lai Q."/>
            <person name="Shao Z."/>
        </authorList>
    </citation>
    <scope>NUCLEOTIDE SEQUENCE [LARGE SCALE GENOMIC DNA]</scope>
    <source>
        <strain evidence="7 8">S25-3-2</strain>
    </source>
</reference>
<dbReference type="InterPro" id="IPR029063">
    <property type="entry name" value="SAM-dependent_MTases_sf"/>
</dbReference>
<dbReference type="PANTHER" id="PTHR30481:SF4">
    <property type="entry name" value="SITE-SPECIFIC DNA-METHYLTRANSFERASE (ADENINE-SPECIFIC)"/>
    <property type="match status" value="1"/>
</dbReference>
<evidence type="ECO:0000256" key="5">
    <source>
        <dbReference type="ARBA" id="ARBA00022691"/>
    </source>
</evidence>
<dbReference type="InterPro" id="IPR012327">
    <property type="entry name" value="MeTrfase_D12"/>
</dbReference>
<sequence>MSPNAIKLQPVKAVSPVAPYVGGKRLLSKLITEMISTVPHSLYAEPFVGMGGIFLRRKSAPAAEVINDISRDVFCLFRVLQDHYSYFVDYLKYQIASRAEFERLRAIPPETLTDIQRAARFVYLQRLAFGGKVCNRNFGIQTDGPARFNLSRLVPMLDDLHERLNGVVIECLPYADFITRYDHEETLFYLDPPYWGAEDYYGKEVFTREDFERLSGILSDIDGRFILSLNNTAGVRETFAAFNILDVKTRYSLYGKKQNTASEVIITNFDATTR</sequence>
<evidence type="ECO:0000256" key="6">
    <source>
        <dbReference type="ARBA" id="ARBA00047942"/>
    </source>
</evidence>
<dbReference type="GO" id="GO:0043565">
    <property type="term" value="F:sequence-specific DNA binding"/>
    <property type="evidence" value="ECO:0007669"/>
    <property type="project" value="TreeGrafter"/>
</dbReference>